<dbReference type="AlphaFoldDB" id="A0A9P7VX55"/>
<dbReference type="Proteomes" id="UP000812287">
    <property type="component" value="Unassembled WGS sequence"/>
</dbReference>
<organism evidence="1 2">
    <name type="scientific">Guyanagaster necrorhizus</name>
    <dbReference type="NCBI Taxonomy" id="856835"/>
    <lineage>
        <taxon>Eukaryota</taxon>
        <taxon>Fungi</taxon>
        <taxon>Dikarya</taxon>
        <taxon>Basidiomycota</taxon>
        <taxon>Agaricomycotina</taxon>
        <taxon>Agaricomycetes</taxon>
        <taxon>Agaricomycetidae</taxon>
        <taxon>Agaricales</taxon>
        <taxon>Marasmiineae</taxon>
        <taxon>Physalacriaceae</taxon>
        <taxon>Guyanagaster</taxon>
    </lineage>
</organism>
<dbReference type="EMBL" id="MU250529">
    <property type="protein sequence ID" value="KAG7448547.1"/>
    <property type="molecule type" value="Genomic_DNA"/>
</dbReference>
<evidence type="ECO:0000313" key="2">
    <source>
        <dbReference type="Proteomes" id="UP000812287"/>
    </source>
</evidence>
<dbReference type="RefSeq" id="XP_043042047.1">
    <property type="nucleotide sequence ID" value="XM_043181980.1"/>
</dbReference>
<evidence type="ECO:0000313" key="1">
    <source>
        <dbReference type="EMBL" id="KAG7448547.1"/>
    </source>
</evidence>
<keyword evidence="2" id="KW-1185">Reference proteome</keyword>
<proteinExistence type="predicted"/>
<name>A0A9P7VX55_9AGAR</name>
<reference evidence="1" key="1">
    <citation type="submission" date="2020-11" db="EMBL/GenBank/DDBJ databases">
        <title>Adaptations for nitrogen fixation in a non-lichenized fungal sporocarp promotes dispersal by wood-feeding termites.</title>
        <authorList>
            <consortium name="DOE Joint Genome Institute"/>
            <person name="Koch R.A."/>
            <person name="Yoon G."/>
            <person name="Arayal U."/>
            <person name="Lail K."/>
            <person name="Amirebrahimi M."/>
            <person name="Labutti K."/>
            <person name="Lipzen A."/>
            <person name="Riley R."/>
            <person name="Barry K."/>
            <person name="Henrissat B."/>
            <person name="Grigoriev I.V."/>
            <person name="Herr J.R."/>
            <person name="Aime M.C."/>
        </authorList>
    </citation>
    <scope>NUCLEOTIDE SEQUENCE</scope>
    <source>
        <strain evidence="1">MCA 3950</strain>
    </source>
</reference>
<protein>
    <submittedName>
        <fullName evidence="1">Uncharacterized protein</fullName>
    </submittedName>
</protein>
<comment type="caution">
    <text evidence="1">The sequence shown here is derived from an EMBL/GenBank/DDBJ whole genome shotgun (WGS) entry which is preliminary data.</text>
</comment>
<accession>A0A9P7VX55</accession>
<dbReference type="GeneID" id="66104276"/>
<gene>
    <name evidence="1" type="ORF">BT62DRAFT_712166</name>
</gene>
<sequence length="138" mass="13804">MTSHRPAVVGTGTEIVKETVTGRETVILTVIKTETGIANGTATETERADGTATKIGTVKDEILVAPGEGAVTATTGSLRKGAMVIAASVRDLPLAPGAGRPLPGDVLAVPGQVHGLAAAPGVAHAVETAKLQNLLLVL</sequence>